<dbReference type="GO" id="GO:0005412">
    <property type="term" value="F:D-glucose:sodium symporter activity"/>
    <property type="evidence" value="ECO:0007669"/>
    <property type="project" value="TreeGrafter"/>
</dbReference>
<keyword evidence="5 7" id="KW-0472">Membrane</keyword>
<dbReference type="PROSITE" id="PS50283">
    <property type="entry name" value="NA_SOLUT_SYMP_3"/>
    <property type="match status" value="1"/>
</dbReference>
<proteinExistence type="inferred from homology"/>
<organism evidence="8 9">
    <name type="scientific">Sinomicrobium oceani</name>
    <dbReference type="NCBI Taxonomy" id="1150368"/>
    <lineage>
        <taxon>Bacteria</taxon>
        <taxon>Pseudomonadati</taxon>
        <taxon>Bacteroidota</taxon>
        <taxon>Flavobacteriia</taxon>
        <taxon>Flavobacteriales</taxon>
        <taxon>Flavobacteriaceae</taxon>
        <taxon>Sinomicrobium</taxon>
    </lineage>
</organism>
<dbReference type="InterPro" id="IPR001734">
    <property type="entry name" value="Na/solute_symporter"/>
</dbReference>
<feature type="transmembrane region" description="Helical" evidence="7">
    <location>
        <begin position="462"/>
        <end position="484"/>
    </location>
</feature>
<evidence type="ECO:0000256" key="3">
    <source>
        <dbReference type="ARBA" id="ARBA00022692"/>
    </source>
</evidence>
<dbReference type="EMBL" id="FPJE01000027">
    <property type="protein sequence ID" value="SFW72235.1"/>
    <property type="molecule type" value="Genomic_DNA"/>
</dbReference>
<dbReference type="GO" id="GO:0005886">
    <property type="term" value="C:plasma membrane"/>
    <property type="evidence" value="ECO:0007669"/>
    <property type="project" value="TreeGrafter"/>
</dbReference>
<reference evidence="8 9" key="1">
    <citation type="submission" date="2016-11" db="EMBL/GenBank/DDBJ databases">
        <authorList>
            <person name="Jaros S."/>
            <person name="Januszkiewicz K."/>
            <person name="Wedrychowicz H."/>
        </authorList>
    </citation>
    <scope>NUCLEOTIDE SEQUENCE [LARGE SCALE GENOMIC DNA]</scope>
    <source>
        <strain evidence="8 9">CGMCC 1.12145</strain>
    </source>
</reference>
<evidence type="ECO:0000256" key="4">
    <source>
        <dbReference type="ARBA" id="ARBA00022989"/>
    </source>
</evidence>
<comment type="similarity">
    <text evidence="2 6">Belongs to the sodium:solute symporter (SSF) (TC 2.A.21) family.</text>
</comment>
<evidence type="ECO:0000256" key="6">
    <source>
        <dbReference type="RuleBase" id="RU362091"/>
    </source>
</evidence>
<dbReference type="CDD" id="cd10329">
    <property type="entry name" value="SLC5sbd_SGLT1-like"/>
    <property type="match status" value="1"/>
</dbReference>
<feature type="transmembrane region" description="Helical" evidence="7">
    <location>
        <begin position="395"/>
        <end position="416"/>
    </location>
</feature>
<evidence type="ECO:0000256" key="1">
    <source>
        <dbReference type="ARBA" id="ARBA00004141"/>
    </source>
</evidence>
<dbReference type="InterPro" id="IPR038377">
    <property type="entry name" value="Na/Glc_symporter_sf"/>
</dbReference>
<accession>A0A1K1RKC1</accession>
<dbReference type="OrthoDB" id="9814523at2"/>
<comment type="subcellular location">
    <subcellularLocation>
        <location evidence="1">Membrane</location>
        <topology evidence="1">Multi-pass membrane protein</topology>
    </subcellularLocation>
</comment>
<feature type="transmembrane region" description="Helical" evidence="7">
    <location>
        <begin position="228"/>
        <end position="246"/>
    </location>
</feature>
<evidence type="ECO:0000256" key="2">
    <source>
        <dbReference type="ARBA" id="ARBA00006434"/>
    </source>
</evidence>
<name>A0A1K1RKC1_9FLAO</name>
<sequence>MEQLDWIVIAMYFVLLLGIAAWVMSKKQKDTQDYFLAGRNVGWFVVGASIFASNIGSEHLVGLAGAGADSGMPMAHYELHAWIVLLLGWVFLPFYARSGVFTMPEFLERRYSPKARWFLSILSLVGYILTKVSVSIYAGGIVFQSLLGIDFWTGAILTLVITGVYTVVGGMSAVVYTETLQTFILIGGALAVTFIGLNHEAIGGWSGLKEIVGSEHFNMWRPADDPRYPWTGMVFGGAIVGIWYWCTDQYIVQRVLTAKNVKEGRRGAIWGGFLKILPVFLFLVPGMVAFALSKQGVLQYDDANEVLPTMVKTLLPAGIRGLVAAGLLAALMSSLASVFNSCSTLFTIDIYKKLRPHDSERKLLRIGKIATGVIVILGFAWIPVMKNAPGTLYDYLQSVQSYIAPPITAVFLLGILSKRINATGAMVTLYTGFGIGLFRLVLDTIVTFSPGHEFTGILGDIIAIPFSHFAIVIFVISLCILVGVSLSTPKPLPEQVEGLAMGTLTPEQKAEVKNSYSWVDIATSVLIIVIITSIMLYFTG</sequence>
<feature type="transmembrane region" description="Helical" evidence="7">
    <location>
        <begin position="518"/>
        <end position="538"/>
    </location>
</feature>
<dbReference type="RefSeq" id="WP_072318897.1">
    <property type="nucleotide sequence ID" value="NZ_FPJE01000027.1"/>
</dbReference>
<dbReference type="AlphaFoldDB" id="A0A1K1RKC1"/>
<feature type="transmembrane region" description="Helical" evidence="7">
    <location>
        <begin position="36"/>
        <end position="55"/>
    </location>
</feature>
<feature type="transmembrane region" description="Helical" evidence="7">
    <location>
        <begin position="267"/>
        <end position="292"/>
    </location>
</feature>
<dbReference type="NCBIfam" id="TIGR00813">
    <property type="entry name" value="sss"/>
    <property type="match status" value="1"/>
</dbReference>
<evidence type="ECO:0000313" key="9">
    <source>
        <dbReference type="Proteomes" id="UP000182248"/>
    </source>
</evidence>
<feature type="transmembrane region" description="Helical" evidence="7">
    <location>
        <begin position="151"/>
        <end position="176"/>
    </location>
</feature>
<feature type="transmembrane region" description="Helical" evidence="7">
    <location>
        <begin position="79"/>
        <end position="96"/>
    </location>
</feature>
<feature type="transmembrane region" description="Helical" evidence="7">
    <location>
        <begin position="117"/>
        <end position="139"/>
    </location>
</feature>
<dbReference type="Gene3D" id="1.20.1730.10">
    <property type="entry name" value="Sodium/glucose cotransporter"/>
    <property type="match status" value="1"/>
</dbReference>
<dbReference type="PANTHER" id="PTHR11819">
    <property type="entry name" value="SOLUTE CARRIER FAMILY 5"/>
    <property type="match status" value="1"/>
</dbReference>
<feature type="transmembrane region" description="Helical" evidence="7">
    <location>
        <begin position="363"/>
        <end position="383"/>
    </location>
</feature>
<feature type="transmembrane region" description="Helical" evidence="7">
    <location>
        <begin position="322"/>
        <end position="351"/>
    </location>
</feature>
<gene>
    <name evidence="8" type="ORF">SAMN02927921_03652</name>
</gene>
<feature type="transmembrane region" description="Helical" evidence="7">
    <location>
        <begin position="6"/>
        <end position="24"/>
    </location>
</feature>
<evidence type="ECO:0000313" key="8">
    <source>
        <dbReference type="EMBL" id="SFW72235.1"/>
    </source>
</evidence>
<keyword evidence="9" id="KW-1185">Reference proteome</keyword>
<evidence type="ECO:0000256" key="5">
    <source>
        <dbReference type="ARBA" id="ARBA00023136"/>
    </source>
</evidence>
<feature type="transmembrane region" description="Helical" evidence="7">
    <location>
        <begin position="423"/>
        <end position="442"/>
    </location>
</feature>
<dbReference type="Proteomes" id="UP000182248">
    <property type="component" value="Unassembled WGS sequence"/>
</dbReference>
<keyword evidence="3 7" id="KW-0812">Transmembrane</keyword>
<feature type="transmembrane region" description="Helical" evidence="7">
    <location>
        <begin position="183"/>
        <end position="208"/>
    </location>
</feature>
<dbReference type="Pfam" id="PF00474">
    <property type="entry name" value="SSF"/>
    <property type="match status" value="1"/>
</dbReference>
<dbReference type="STRING" id="1150368.SAMN02927921_03652"/>
<protein>
    <submittedName>
        <fullName evidence="8">Solute:Na+ symporter, SSS family</fullName>
    </submittedName>
</protein>
<keyword evidence="4 7" id="KW-1133">Transmembrane helix</keyword>
<evidence type="ECO:0000256" key="7">
    <source>
        <dbReference type="SAM" id="Phobius"/>
    </source>
</evidence>
<dbReference type="PANTHER" id="PTHR11819:SF195">
    <property type="entry name" value="SODIUM_GLUCOSE COTRANSPORTER 4"/>
    <property type="match status" value="1"/>
</dbReference>